<evidence type="ECO:0000313" key="2">
    <source>
        <dbReference type="EMBL" id="KMW21612.1"/>
    </source>
</evidence>
<gene>
    <name evidence="2" type="ORF">HMPREF9470_01717</name>
</gene>
<proteinExistence type="predicted"/>
<dbReference type="InterPro" id="IPR012341">
    <property type="entry name" value="6hp_glycosidase-like_sf"/>
</dbReference>
<dbReference type="EMBL" id="ADLK01000015">
    <property type="protein sequence ID" value="KMW21612.1"/>
    <property type="molecule type" value="Genomic_DNA"/>
</dbReference>
<comment type="caution">
    <text evidence="2">The sequence shown here is derived from an EMBL/GenBank/DDBJ whole genome shotgun (WGS) entry which is preliminary data.</text>
</comment>
<reference evidence="2 3" key="1">
    <citation type="submission" date="2011-04" db="EMBL/GenBank/DDBJ databases">
        <title>The Genome Sequence of Clostridium citroniae WAL-19142.</title>
        <authorList>
            <consortium name="The Broad Institute Genome Sequencing Platform"/>
            <person name="Earl A."/>
            <person name="Ward D."/>
            <person name="Feldgarden M."/>
            <person name="Gevers D."/>
            <person name="Warren Y.A."/>
            <person name="Tyrrell K.L."/>
            <person name="Citron D.M."/>
            <person name="Goldstein E.J."/>
            <person name="Daigneault M."/>
            <person name="Allen-Vercoe E."/>
            <person name="Young S.K."/>
            <person name="Zeng Q."/>
            <person name="Gargeya S."/>
            <person name="Fitzgerald M."/>
            <person name="Haas B."/>
            <person name="Abouelleil A."/>
            <person name="Alvarado L."/>
            <person name="Arachchi H.M."/>
            <person name="Berlin A."/>
            <person name="Brown A."/>
            <person name="Chapman S.B."/>
            <person name="Chen Z."/>
            <person name="Dunbar C."/>
            <person name="Freedman E."/>
            <person name="Gearin G."/>
            <person name="Gellesch M."/>
            <person name="Goldberg J."/>
            <person name="Griggs A."/>
            <person name="Gujja S."/>
            <person name="Heilman E.R."/>
            <person name="Heiman D."/>
            <person name="Howarth C."/>
            <person name="Larson L."/>
            <person name="Lui A."/>
            <person name="MacDonald P.J."/>
            <person name="Mehta T."/>
            <person name="Montmayeur A."/>
            <person name="Murphy C."/>
            <person name="Neiman D."/>
            <person name="Pearson M."/>
            <person name="Priest M."/>
            <person name="Roberts A."/>
            <person name="Saif S."/>
            <person name="Shea T."/>
            <person name="Shenoy N."/>
            <person name="Sisk P."/>
            <person name="Stolte C."/>
            <person name="Sykes S."/>
            <person name="White J."/>
            <person name="Yandava C."/>
            <person name="Wortman J."/>
            <person name="Nusbaum C."/>
            <person name="Birren B."/>
        </authorList>
    </citation>
    <scope>NUCLEOTIDE SEQUENCE [LARGE SCALE GENOMIC DNA]</scope>
    <source>
        <strain evidence="2 3">WAL-19142</strain>
    </source>
</reference>
<name>A0A0J9C8X7_9FIRM</name>
<accession>A0A0J9C8X7</accession>
<dbReference type="Gene3D" id="3.40.30.10">
    <property type="entry name" value="Glutaredoxin"/>
    <property type="match status" value="1"/>
</dbReference>
<dbReference type="InterPro" id="IPR008928">
    <property type="entry name" value="6-hairpin_glycosidase_sf"/>
</dbReference>
<dbReference type="SUPFAM" id="SSF52833">
    <property type="entry name" value="Thioredoxin-like"/>
    <property type="match status" value="1"/>
</dbReference>
<dbReference type="PATRIC" id="fig|742734.4.peg.1841"/>
<dbReference type="OrthoDB" id="9762614at2"/>
<dbReference type="AlphaFoldDB" id="A0A0J9C8X7"/>
<dbReference type="Gene3D" id="1.50.10.10">
    <property type="match status" value="1"/>
</dbReference>
<dbReference type="SUPFAM" id="SSF48208">
    <property type="entry name" value="Six-hairpin glycosidases"/>
    <property type="match status" value="1"/>
</dbReference>
<dbReference type="InterPro" id="IPR024705">
    <property type="entry name" value="Ssp411"/>
</dbReference>
<dbReference type="Proteomes" id="UP000037392">
    <property type="component" value="Unassembled WGS sequence"/>
</dbReference>
<dbReference type="InterPro" id="IPR036249">
    <property type="entry name" value="Thioredoxin-like_sf"/>
</dbReference>
<dbReference type="CDD" id="cd02955">
    <property type="entry name" value="SSP411"/>
    <property type="match status" value="1"/>
</dbReference>
<dbReference type="GO" id="GO:0005975">
    <property type="term" value="P:carbohydrate metabolic process"/>
    <property type="evidence" value="ECO:0007669"/>
    <property type="project" value="InterPro"/>
</dbReference>
<organism evidence="2 3">
    <name type="scientific">[Clostridium] citroniae WAL-19142</name>
    <dbReference type="NCBI Taxonomy" id="742734"/>
    <lineage>
        <taxon>Bacteria</taxon>
        <taxon>Bacillati</taxon>
        <taxon>Bacillota</taxon>
        <taxon>Clostridia</taxon>
        <taxon>Lachnospirales</taxon>
        <taxon>Lachnospiraceae</taxon>
        <taxon>Enterocloster</taxon>
    </lineage>
</organism>
<dbReference type="PANTHER" id="PTHR42899">
    <property type="entry name" value="SPERMATOGENESIS-ASSOCIATED PROTEIN 20"/>
    <property type="match status" value="1"/>
</dbReference>
<sequence length="688" mass="78275">MPNHLYSEKSPYLLQHSENPVDWYPWSDQAFLKAQSEGKPVFLSIGYSTCHWCHVMAHESFEDKEIARILNTHFVPVKVDREERPEIDMVYMSVCQAMTGRGGWPLTIIMTPDKKPFFAGTYLPPRSRYGMTGLTELLEKVSGLWETDREQLLQMSRQVMSLIHGREGNGADGMGTAGDGMDGTGTARDRTEDSVSWELAHEGFKELSAMFDKKHGGFGRAPKFPAPHNLLFLMMYYAARDEDHAMDMAEQTLTAMARGGIHDQIGGGFSRYSTDEAWLVPHFEKMLYDNALLALAYLEGYRLTDNPYYRQIAERILLYVERELSDSDGGFYCGQDADSEGVEGKFYVFSKDEIRQILDTPREYDDFCQWFGITEKGNFEGKNIPNLLHNPGYKDTFPFMGPICKKVYDHRIKRMALHRDDKILTSWNSMMITAYAKAGLLLDQKAYEKKARNAQMFVEQHLVDENHRMFVRYRDGERAFPGNLDDYAYYCLGLLALYEATLEVDYLELALKRAAQMADLFWDSRQGGFYFYGRDVQELIHRPKEIYDGAVPSGNSAAAHVLLALASLTAEPRWQEFADRQLAFLAAGAKGYPSAHCFSLMAFMKALSISRELVCVSADNKAPDELFDYMRRQKKTPISILFKCPGNEDRLSRIAPFTNAYPIPGQGVLYYLCENHTCGVPASTLPVS</sequence>
<dbReference type="Pfam" id="PF03190">
    <property type="entry name" value="Thioredox_DsbH"/>
    <property type="match status" value="1"/>
</dbReference>
<evidence type="ECO:0000259" key="1">
    <source>
        <dbReference type="Pfam" id="PF03190"/>
    </source>
</evidence>
<dbReference type="RefSeq" id="WP_048929676.1">
    <property type="nucleotide sequence ID" value="NZ_KQ235877.1"/>
</dbReference>
<dbReference type="InterPro" id="IPR004879">
    <property type="entry name" value="Ssp411-like_TRX"/>
</dbReference>
<dbReference type="PANTHER" id="PTHR42899:SF1">
    <property type="entry name" value="SPERMATOGENESIS-ASSOCIATED PROTEIN 20"/>
    <property type="match status" value="1"/>
</dbReference>
<dbReference type="PIRSF" id="PIRSF006402">
    <property type="entry name" value="UCP006402_thioredoxin"/>
    <property type="match status" value="1"/>
</dbReference>
<dbReference type="Gene3D" id="1.50.10.20">
    <property type="match status" value="1"/>
</dbReference>
<feature type="domain" description="Spermatogenesis-associated protein 20-like TRX" evidence="1">
    <location>
        <begin position="3"/>
        <end position="162"/>
    </location>
</feature>
<evidence type="ECO:0000313" key="3">
    <source>
        <dbReference type="Proteomes" id="UP000037392"/>
    </source>
</evidence>
<dbReference type="GeneID" id="93165127"/>
<protein>
    <recommendedName>
        <fullName evidence="1">Spermatogenesis-associated protein 20-like TRX domain-containing protein</fullName>
    </recommendedName>
</protein>